<dbReference type="EC" id="2.7.7.7" evidence="2"/>
<dbReference type="GO" id="GO:0003677">
    <property type="term" value="F:DNA binding"/>
    <property type="evidence" value="ECO:0007669"/>
    <property type="project" value="UniProtKB-KW"/>
</dbReference>
<evidence type="ECO:0000256" key="1">
    <source>
        <dbReference type="ARBA" id="ARBA00005755"/>
    </source>
</evidence>
<evidence type="ECO:0000256" key="4">
    <source>
        <dbReference type="ARBA" id="ARBA00022695"/>
    </source>
</evidence>
<dbReference type="PRINTS" id="PR00106">
    <property type="entry name" value="DNAPOLB"/>
</dbReference>
<feature type="non-terminal residue" evidence="9">
    <location>
        <position position="1"/>
    </location>
</feature>
<dbReference type="GO" id="GO:0000166">
    <property type="term" value="F:nucleotide binding"/>
    <property type="evidence" value="ECO:0007669"/>
    <property type="project" value="InterPro"/>
</dbReference>
<keyword evidence="6" id="KW-0238">DNA-binding</keyword>
<dbReference type="InterPro" id="IPR017964">
    <property type="entry name" value="DNA-dir_DNA_pol_B_CS"/>
</dbReference>
<comment type="caution">
    <text evidence="9">The sequence shown here is derived from an EMBL/GenBank/DDBJ whole genome shotgun (WGS) entry which is preliminary data.</text>
</comment>
<proteinExistence type="inferred from homology"/>
<reference evidence="9" key="1">
    <citation type="journal article" date="2014" name="Front. Microbiol.">
        <title>High frequency of phylogenetically diverse reductive dehalogenase-homologous genes in deep subseafloor sedimentary metagenomes.</title>
        <authorList>
            <person name="Kawai M."/>
            <person name="Futagami T."/>
            <person name="Toyoda A."/>
            <person name="Takaki Y."/>
            <person name="Nishi S."/>
            <person name="Hori S."/>
            <person name="Arai W."/>
            <person name="Tsubouchi T."/>
            <person name="Morono Y."/>
            <person name="Uchiyama I."/>
            <person name="Ito T."/>
            <person name="Fujiyama A."/>
            <person name="Inagaki F."/>
            <person name="Takami H."/>
        </authorList>
    </citation>
    <scope>NUCLEOTIDE SEQUENCE</scope>
    <source>
        <strain evidence="9">Expedition CK06-06</strain>
    </source>
</reference>
<evidence type="ECO:0000256" key="6">
    <source>
        <dbReference type="ARBA" id="ARBA00023125"/>
    </source>
</evidence>
<dbReference type="SUPFAM" id="SSF56672">
    <property type="entry name" value="DNA/RNA polymerases"/>
    <property type="match status" value="1"/>
</dbReference>
<evidence type="ECO:0000256" key="3">
    <source>
        <dbReference type="ARBA" id="ARBA00022679"/>
    </source>
</evidence>
<dbReference type="PANTHER" id="PTHR10322:SF23">
    <property type="entry name" value="DNA POLYMERASE DELTA CATALYTIC SUBUNIT"/>
    <property type="match status" value="1"/>
</dbReference>
<accession>X0U339</accession>
<dbReference type="Gene3D" id="1.10.287.690">
    <property type="entry name" value="Helix hairpin bin"/>
    <property type="match status" value="1"/>
</dbReference>
<dbReference type="Gene3D" id="1.10.132.60">
    <property type="entry name" value="DNA polymerase family B, C-terminal domain"/>
    <property type="match status" value="1"/>
</dbReference>
<evidence type="ECO:0000259" key="8">
    <source>
        <dbReference type="Pfam" id="PF00136"/>
    </source>
</evidence>
<keyword evidence="3" id="KW-0808">Transferase</keyword>
<sequence length="265" mass="30783">DEALFVAILDFRSLYPNIVRTHNISGEMMVKNPENVSAEERFRKDQRGALSELMNRILQQRYQILAKLKDLEEIQKSETEIKQGDILKRVQRSLKLMANSLLGASNYPRGRFYSGVMANSITAIARDLLSDRLQKWTDEFSSKHHYKAEIRYGDTDSIFVEFMIPNLDPTLFQDNTSSTQISKQAYNRLLKAIEEYRNFLLQKLPEFLELQLEDIALRIILKKGRKKAYAYLSLSNEVVIKGFEAVRSDWSPLARKTQKNLLETL</sequence>
<dbReference type="PANTHER" id="PTHR10322">
    <property type="entry name" value="DNA POLYMERASE CATALYTIC SUBUNIT"/>
    <property type="match status" value="1"/>
</dbReference>
<protein>
    <recommendedName>
        <fullName evidence="2">DNA-directed DNA polymerase</fullName>
        <ecNumber evidence="2">2.7.7.7</ecNumber>
    </recommendedName>
</protein>
<comment type="catalytic activity">
    <reaction evidence="7">
        <text>DNA(n) + a 2'-deoxyribonucleoside 5'-triphosphate = DNA(n+1) + diphosphate</text>
        <dbReference type="Rhea" id="RHEA:22508"/>
        <dbReference type="Rhea" id="RHEA-COMP:17339"/>
        <dbReference type="Rhea" id="RHEA-COMP:17340"/>
        <dbReference type="ChEBI" id="CHEBI:33019"/>
        <dbReference type="ChEBI" id="CHEBI:61560"/>
        <dbReference type="ChEBI" id="CHEBI:173112"/>
        <dbReference type="EC" id="2.7.7.7"/>
    </reaction>
</comment>
<dbReference type="AlphaFoldDB" id="X0U339"/>
<feature type="non-terminal residue" evidence="9">
    <location>
        <position position="265"/>
    </location>
</feature>
<dbReference type="InterPro" id="IPR023211">
    <property type="entry name" value="DNA_pol_palm_dom_sf"/>
</dbReference>
<keyword evidence="5" id="KW-0239">DNA-directed DNA polymerase</keyword>
<comment type="similarity">
    <text evidence="1">Belongs to the DNA polymerase type-B family.</text>
</comment>
<evidence type="ECO:0000313" key="9">
    <source>
        <dbReference type="EMBL" id="GAG00199.1"/>
    </source>
</evidence>
<dbReference type="EMBL" id="BARS01027655">
    <property type="protein sequence ID" value="GAG00199.1"/>
    <property type="molecule type" value="Genomic_DNA"/>
</dbReference>
<feature type="domain" description="DNA-directed DNA polymerase family B multifunctional" evidence="8">
    <location>
        <begin position="6"/>
        <end position="265"/>
    </location>
</feature>
<dbReference type="InterPro" id="IPR006172">
    <property type="entry name" value="DNA-dir_DNA_pol_B"/>
</dbReference>
<dbReference type="Pfam" id="PF00136">
    <property type="entry name" value="DNA_pol_B"/>
    <property type="match status" value="1"/>
</dbReference>
<gene>
    <name evidence="9" type="ORF">S01H1_43413</name>
</gene>
<dbReference type="GO" id="GO:0006261">
    <property type="term" value="P:DNA-templated DNA replication"/>
    <property type="evidence" value="ECO:0007669"/>
    <property type="project" value="TreeGrafter"/>
</dbReference>
<evidence type="ECO:0000256" key="5">
    <source>
        <dbReference type="ARBA" id="ARBA00022932"/>
    </source>
</evidence>
<dbReference type="InterPro" id="IPR042087">
    <property type="entry name" value="DNA_pol_B_thumb"/>
</dbReference>
<dbReference type="InterPro" id="IPR043502">
    <property type="entry name" value="DNA/RNA_pol_sf"/>
</dbReference>
<name>X0U339_9ZZZZ</name>
<dbReference type="InterPro" id="IPR050240">
    <property type="entry name" value="DNA_pol_type-B"/>
</dbReference>
<evidence type="ECO:0000256" key="2">
    <source>
        <dbReference type="ARBA" id="ARBA00012417"/>
    </source>
</evidence>
<organism evidence="9">
    <name type="scientific">marine sediment metagenome</name>
    <dbReference type="NCBI Taxonomy" id="412755"/>
    <lineage>
        <taxon>unclassified sequences</taxon>
        <taxon>metagenomes</taxon>
        <taxon>ecological metagenomes</taxon>
    </lineage>
</organism>
<dbReference type="InterPro" id="IPR006134">
    <property type="entry name" value="DNA-dir_DNA_pol_B_multi_dom"/>
</dbReference>
<evidence type="ECO:0000256" key="7">
    <source>
        <dbReference type="ARBA" id="ARBA00049244"/>
    </source>
</evidence>
<dbReference type="GO" id="GO:0003887">
    <property type="term" value="F:DNA-directed DNA polymerase activity"/>
    <property type="evidence" value="ECO:0007669"/>
    <property type="project" value="UniProtKB-KW"/>
</dbReference>
<keyword evidence="4" id="KW-0548">Nucleotidyltransferase</keyword>
<dbReference type="Gene3D" id="3.90.1600.10">
    <property type="entry name" value="Palm domain of DNA polymerase"/>
    <property type="match status" value="1"/>
</dbReference>
<dbReference type="PROSITE" id="PS00116">
    <property type="entry name" value="DNA_POLYMERASE_B"/>
    <property type="match status" value="1"/>
</dbReference>